<dbReference type="OrthoDB" id="75169at2759"/>
<dbReference type="AlphaFoldDB" id="A0A210QSV5"/>
<gene>
    <name evidence="4" type="ORF">KP79_PYT05656</name>
</gene>
<accession>A0A210QSV5</accession>
<dbReference type="Gene3D" id="3.10.310.10">
    <property type="entry name" value="Diaminopimelate Epimerase, Chain A, domain 1"/>
    <property type="match status" value="2"/>
</dbReference>
<keyword evidence="5" id="KW-1185">Reference proteome</keyword>
<evidence type="ECO:0000313" key="5">
    <source>
        <dbReference type="Proteomes" id="UP000242188"/>
    </source>
</evidence>
<comment type="caution">
    <text evidence="4">The sequence shown here is derived from an EMBL/GenBank/DDBJ whole genome shotgun (WGS) entry which is preliminary data.</text>
</comment>
<dbReference type="PANTHER" id="PTHR13774">
    <property type="entry name" value="PHENAZINE BIOSYNTHESIS PROTEIN"/>
    <property type="match status" value="1"/>
</dbReference>
<evidence type="ECO:0000256" key="2">
    <source>
        <dbReference type="ARBA" id="ARBA00023235"/>
    </source>
</evidence>
<proteinExistence type="inferred from homology"/>
<dbReference type="EMBL" id="NEDP02002059">
    <property type="protein sequence ID" value="OWF51847.1"/>
    <property type="molecule type" value="Genomic_DNA"/>
</dbReference>
<dbReference type="Proteomes" id="UP000242188">
    <property type="component" value="Unassembled WGS sequence"/>
</dbReference>
<evidence type="ECO:0000313" key="4">
    <source>
        <dbReference type="EMBL" id="OWF51847.1"/>
    </source>
</evidence>
<reference evidence="4 5" key="1">
    <citation type="journal article" date="2017" name="Nat. Ecol. Evol.">
        <title>Scallop genome provides insights into evolution of bilaterian karyotype and development.</title>
        <authorList>
            <person name="Wang S."/>
            <person name="Zhang J."/>
            <person name="Jiao W."/>
            <person name="Li J."/>
            <person name="Xun X."/>
            <person name="Sun Y."/>
            <person name="Guo X."/>
            <person name="Huan P."/>
            <person name="Dong B."/>
            <person name="Zhang L."/>
            <person name="Hu X."/>
            <person name="Sun X."/>
            <person name="Wang J."/>
            <person name="Zhao C."/>
            <person name="Wang Y."/>
            <person name="Wang D."/>
            <person name="Huang X."/>
            <person name="Wang R."/>
            <person name="Lv J."/>
            <person name="Li Y."/>
            <person name="Zhang Z."/>
            <person name="Liu B."/>
            <person name="Lu W."/>
            <person name="Hui Y."/>
            <person name="Liang J."/>
            <person name="Zhou Z."/>
            <person name="Hou R."/>
            <person name="Li X."/>
            <person name="Liu Y."/>
            <person name="Li H."/>
            <person name="Ning X."/>
            <person name="Lin Y."/>
            <person name="Zhao L."/>
            <person name="Xing Q."/>
            <person name="Dou J."/>
            <person name="Li Y."/>
            <person name="Mao J."/>
            <person name="Guo H."/>
            <person name="Dou H."/>
            <person name="Li T."/>
            <person name="Mu C."/>
            <person name="Jiang W."/>
            <person name="Fu Q."/>
            <person name="Fu X."/>
            <person name="Miao Y."/>
            <person name="Liu J."/>
            <person name="Yu Q."/>
            <person name="Li R."/>
            <person name="Liao H."/>
            <person name="Li X."/>
            <person name="Kong Y."/>
            <person name="Jiang Z."/>
            <person name="Chourrout D."/>
            <person name="Li R."/>
            <person name="Bao Z."/>
        </authorList>
    </citation>
    <scope>NUCLEOTIDE SEQUENCE [LARGE SCALE GENOMIC DNA]</scope>
    <source>
        <strain evidence="4 5">PY_sf001</strain>
    </source>
</reference>
<dbReference type="PANTHER" id="PTHR13774:SF17">
    <property type="entry name" value="PHENAZINE BIOSYNTHESIS-LIKE DOMAIN-CONTAINING PROTEIN"/>
    <property type="match status" value="1"/>
</dbReference>
<sequence>MSALGTTVPLYIVDAFTDKPFHGNPAAICLLKQKLSDEEMQRIAAEMNLSETAYIQGVGSKNCDFTQGDRFSLRWFTPTNEVPLCGHATMASAAVLFFVCDNPSSCVTFETLSGDLIVQKQGKGITMNFPLNTPQPENFDNVEELLKLVTKRDTIDSVHYSSTTKKLLVRLKDTCSREDLESLKPDITNFQNVESSGRIRGVIVTVKEGSESANGDKKQKTYDFLSRYFAPWNGIPEDPVTGSAHTVLAGYWTGVLGKDTMHARQCSKRGGDVTVHIRDDGRVDLTGEAAVVLRGSLTM</sequence>
<dbReference type="PIRSF" id="PIRSF016184">
    <property type="entry name" value="PhzC_PhzF"/>
    <property type="match status" value="1"/>
</dbReference>
<dbReference type="Pfam" id="PF02567">
    <property type="entry name" value="PhzC-PhzF"/>
    <property type="match status" value="1"/>
</dbReference>
<dbReference type="GO" id="GO:0016853">
    <property type="term" value="F:isomerase activity"/>
    <property type="evidence" value="ECO:0007669"/>
    <property type="project" value="UniProtKB-KW"/>
</dbReference>
<protein>
    <submittedName>
        <fullName evidence="4">Phenazine biosynthesis-like domain-containing protein</fullName>
    </submittedName>
</protein>
<name>A0A210QSV5_MIZYE</name>
<dbReference type="STRING" id="6573.A0A210QSV5"/>
<evidence type="ECO:0000256" key="3">
    <source>
        <dbReference type="PIRSR" id="PIRSR016184-1"/>
    </source>
</evidence>
<keyword evidence="2" id="KW-0413">Isomerase</keyword>
<dbReference type="GO" id="GO:0005737">
    <property type="term" value="C:cytoplasm"/>
    <property type="evidence" value="ECO:0007669"/>
    <property type="project" value="TreeGrafter"/>
</dbReference>
<comment type="similarity">
    <text evidence="1">Belongs to the PhzF family.</text>
</comment>
<dbReference type="NCBIfam" id="TIGR00654">
    <property type="entry name" value="PhzF_family"/>
    <property type="match status" value="1"/>
</dbReference>
<dbReference type="SUPFAM" id="SSF54506">
    <property type="entry name" value="Diaminopimelate epimerase-like"/>
    <property type="match status" value="1"/>
</dbReference>
<dbReference type="InterPro" id="IPR003719">
    <property type="entry name" value="Phenazine_PhzF-like"/>
</dbReference>
<feature type="active site" evidence="3">
    <location>
        <position position="51"/>
    </location>
</feature>
<organism evidence="4 5">
    <name type="scientific">Mizuhopecten yessoensis</name>
    <name type="common">Japanese scallop</name>
    <name type="synonym">Patinopecten yessoensis</name>
    <dbReference type="NCBI Taxonomy" id="6573"/>
    <lineage>
        <taxon>Eukaryota</taxon>
        <taxon>Metazoa</taxon>
        <taxon>Spiralia</taxon>
        <taxon>Lophotrochozoa</taxon>
        <taxon>Mollusca</taxon>
        <taxon>Bivalvia</taxon>
        <taxon>Autobranchia</taxon>
        <taxon>Pteriomorphia</taxon>
        <taxon>Pectinida</taxon>
        <taxon>Pectinoidea</taxon>
        <taxon>Pectinidae</taxon>
        <taxon>Mizuhopecten</taxon>
    </lineage>
</organism>
<evidence type="ECO:0000256" key="1">
    <source>
        <dbReference type="ARBA" id="ARBA00008270"/>
    </source>
</evidence>